<evidence type="ECO:0000313" key="2">
    <source>
        <dbReference type="EMBL" id="HBJ08017.1"/>
    </source>
</evidence>
<organism evidence="2 3">
    <name type="scientific">Coprobacter fastidiosus</name>
    <dbReference type="NCBI Taxonomy" id="1099853"/>
    <lineage>
        <taxon>Bacteria</taxon>
        <taxon>Pseudomonadati</taxon>
        <taxon>Bacteroidota</taxon>
        <taxon>Bacteroidia</taxon>
        <taxon>Bacteroidales</taxon>
        <taxon>Barnesiellaceae</taxon>
        <taxon>Coprobacter</taxon>
    </lineage>
</organism>
<evidence type="ECO:0000313" key="3">
    <source>
        <dbReference type="Proteomes" id="UP000262954"/>
    </source>
</evidence>
<comment type="caution">
    <text evidence="2">The sequence shown here is derived from an EMBL/GenBank/DDBJ whole genome shotgun (WGS) entry which is preliminary data.</text>
</comment>
<dbReference type="InterPro" id="IPR038692">
    <property type="entry name" value="Cthe_2751_sf"/>
</dbReference>
<protein>
    <recommendedName>
        <fullName evidence="1">DUF5071 domain-containing protein</fullName>
    </recommendedName>
</protein>
<dbReference type="AlphaFoldDB" id="A0A354M0H8"/>
<proteinExistence type="predicted"/>
<reference evidence="2 3" key="1">
    <citation type="journal article" date="2018" name="Nat. Biotechnol.">
        <title>A standardized bacterial taxonomy based on genome phylogeny substantially revises the tree of life.</title>
        <authorList>
            <person name="Parks D.H."/>
            <person name="Chuvochina M."/>
            <person name="Waite D.W."/>
            <person name="Rinke C."/>
            <person name="Skarshewski A."/>
            <person name="Chaumeil P.A."/>
            <person name="Hugenholtz P."/>
        </authorList>
    </citation>
    <scope>NUCLEOTIDE SEQUENCE [LARGE SCALE GENOMIC DNA]</scope>
    <source>
        <strain evidence="2">UBA11482</strain>
    </source>
</reference>
<accession>A0A354M0H8</accession>
<dbReference type="Pfam" id="PF16804">
    <property type="entry name" value="DUF5071"/>
    <property type="match status" value="1"/>
</dbReference>
<feature type="domain" description="DUF5071" evidence="1">
    <location>
        <begin position="52"/>
        <end position="145"/>
    </location>
</feature>
<gene>
    <name evidence="2" type="ORF">DDY73_03350</name>
</gene>
<dbReference type="Proteomes" id="UP000262954">
    <property type="component" value="Unassembled WGS sequence"/>
</dbReference>
<name>A0A354M0H8_9BACT</name>
<evidence type="ECO:0000259" key="1">
    <source>
        <dbReference type="Pfam" id="PF16804"/>
    </source>
</evidence>
<sequence length="154" mass="18052">MHNINELFEMLDSDNDAEVQAAGIEEAKQIQYFSILFQPVENKSVWQNCAKIIAAKSDSELHEYILNMFEWLKDLNWPGSAIILERLKQFPSSTIGYWLSYSIKKAVREQDALWLMGLACLCTDPKIYNQLNRKEKKIMRKSMKKINLRFENTN</sequence>
<dbReference type="EMBL" id="DNWC01000048">
    <property type="protein sequence ID" value="HBJ08017.1"/>
    <property type="molecule type" value="Genomic_DNA"/>
</dbReference>
<dbReference type="InterPro" id="IPR031837">
    <property type="entry name" value="DUF5071"/>
</dbReference>
<dbReference type="Gene3D" id="1.25.40.750">
    <property type="entry name" value="Domain of unknown function DUF5071"/>
    <property type="match status" value="1"/>
</dbReference>